<evidence type="ECO:0000256" key="1">
    <source>
        <dbReference type="SAM" id="MobiDB-lite"/>
    </source>
</evidence>
<protein>
    <submittedName>
        <fullName evidence="2">Uncharacterized protein</fullName>
    </submittedName>
</protein>
<feature type="compositionally biased region" description="Polar residues" evidence="1">
    <location>
        <begin position="37"/>
        <end position="50"/>
    </location>
</feature>
<evidence type="ECO:0000313" key="2">
    <source>
        <dbReference type="EMBL" id="KJA26296.1"/>
    </source>
</evidence>
<evidence type="ECO:0000313" key="3">
    <source>
        <dbReference type="Proteomes" id="UP000054270"/>
    </source>
</evidence>
<dbReference type="Proteomes" id="UP000054270">
    <property type="component" value="Unassembled WGS sequence"/>
</dbReference>
<dbReference type="EMBL" id="KN817528">
    <property type="protein sequence ID" value="KJA26296.1"/>
    <property type="molecule type" value="Genomic_DNA"/>
</dbReference>
<feature type="region of interest" description="Disordered" evidence="1">
    <location>
        <begin position="36"/>
        <end position="61"/>
    </location>
</feature>
<organism evidence="2 3">
    <name type="scientific">Hypholoma sublateritium (strain FD-334 SS-4)</name>
    <dbReference type="NCBI Taxonomy" id="945553"/>
    <lineage>
        <taxon>Eukaryota</taxon>
        <taxon>Fungi</taxon>
        <taxon>Dikarya</taxon>
        <taxon>Basidiomycota</taxon>
        <taxon>Agaricomycotina</taxon>
        <taxon>Agaricomycetes</taxon>
        <taxon>Agaricomycetidae</taxon>
        <taxon>Agaricales</taxon>
        <taxon>Agaricineae</taxon>
        <taxon>Strophariaceae</taxon>
        <taxon>Hypholoma</taxon>
    </lineage>
</organism>
<gene>
    <name evidence="2" type="ORF">HYPSUDRAFT_199043</name>
</gene>
<proteinExistence type="predicted"/>
<sequence length="277" mass="30372">MPPNYAYGLVVSGSPPCSPLLLSSPSFSGELLDFHDQPSNLQPLEPSTSLDPLESPLKRPSFCDNPHSEALLLPVPPSVLFQARGSAFADVSSNPLRFPADLHHLDKWTLSDEPAQSLESAVYALADEALSASKMQWPPTDSLREHTLQEALEQLNDAEDAVALRQCVVLTDIGFHLNEIATKLRAYDIDRENLTSIADKVKQVEAAARSQSISLNSAVLHHRPSMPQRNGLFLVHLQPLLDSTKHLRQKATAFVSDQVGFPWRHLETPSQPDAAAV</sequence>
<dbReference type="AlphaFoldDB" id="A0A0D2PCK7"/>
<keyword evidence="3" id="KW-1185">Reference proteome</keyword>
<reference evidence="3" key="1">
    <citation type="submission" date="2014-04" db="EMBL/GenBank/DDBJ databases">
        <title>Evolutionary Origins and Diversification of the Mycorrhizal Mutualists.</title>
        <authorList>
            <consortium name="DOE Joint Genome Institute"/>
            <consortium name="Mycorrhizal Genomics Consortium"/>
            <person name="Kohler A."/>
            <person name="Kuo A."/>
            <person name="Nagy L.G."/>
            <person name="Floudas D."/>
            <person name="Copeland A."/>
            <person name="Barry K.W."/>
            <person name="Cichocki N."/>
            <person name="Veneault-Fourrey C."/>
            <person name="LaButti K."/>
            <person name="Lindquist E.A."/>
            <person name="Lipzen A."/>
            <person name="Lundell T."/>
            <person name="Morin E."/>
            <person name="Murat C."/>
            <person name="Riley R."/>
            <person name="Ohm R."/>
            <person name="Sun H."/>
            <person name="Tunlid A."/>
            <person name="Henrissat B."/>
            <person name="Grigoriev I.V."/>
            <person name="Hibbett D.S."/>
            <person name="Martin F."/>
        </authorList>
    </citation>
    <scope>NUCLEOTIDE SEQUENCE [LARGE SCALE GENOMIC DNA]</scope>
    <source>
        <strain evidence="3">FD-334 SS-4</strain>
    </source>
</reference>
<accession>A0A0D2PCK7</accession>
<name>A0A0D2PCK7_HYPSF</name>